<dbReference type="AlphaFoldDB" id="F3KPW5"/>
<dbReference type="Proteomes" id="UP000016368">
    <property type="component" value="Unassembled WGS sequence"/>
</dbReference>
<evidence type="ECO:0000313" key="1">
    <source>
        <dbReference type="EMBL" id="EGI78133.1"/>
    </source>
</evidence>
<comment type="caution">
    <text evidence="1">The sequence shown here is derived from an EMBL/GenBank/DDBJ whole genome shotgun (WGS) entry which is preliminary data.</text>
</comment>
<accession>F3KPW5</accession>
<evidence type="ECO:0000313" key="2">
    <source>
        <dbReference type="Proteomes" id="UP000016368"/>
    </source>
</evidence>
<dbReference type="STRING" id="887062.HGR_02388"/>
<reference evidence="1 2" key="1">
    <citation type="journal article" date="2011" name="EMBO J.">
        <title>Structural diversity of bacterial flagellar motors.</title>
        <authorList>
            <person name="Chen S."/>
            <person name="Beeby M."/>
            <person name="Murphy G.E."/>
            <person name="Leadbetter J.R."/>
            <person name="Hendrixson D.R."/>
            <person name="Briegel A."/>
            <person name="Li Z."/>
            <person name="Shi J."/>
            <person name="Tocheva E.I."/>
            <person name="Muller A."/>
            <person name="Dobro M.J."/>
            <person name="Jensen G.J."/>
        </authorList>
    </citation>
    <scope>NUCLEOTIDE SEQUENCE [LARGE SCALE GENOMIC DNA]</scope>
    <source>
        <strain evidence="1 2">ATCC 19624</strain>
    </source>
</reference>
<keyword evidence="2" id="KW-1185">Reference proteome</keyword>
<name>F3KPW5_9BURK</name>
<sequence>MWMTVGDKHRFSITLADTDAARAFAALERQQASTAGR</sequence>
<dbReference type="EMBL" id="AEGR01000029">
    <property type="protein sequence ID" value="EGI78133.1"/>
    <property type="molecule type" value="Genomic_DNA"/>
</dbReference>
<gene>
    <name evidence="1" type="ORF">HGR_02388</name>
</gene>
<organism evidence="1 2">
    <name type="scientific">Hylemonella gracilis ATCC 19624</name>
    <dbReference type="NCBI Taxonomy" id="887062"/>
    <lineage>
        <taxon>Bacteria</taxon>
        <taxon>Pseudomonadati</taxon>
        <taxon>Pseudomonadota</taxon>
        <taxon>Betaproteobacteria</taxon>
        <taxon>Burkholderiales</taxon>
        <taxon>Comamonadaceae</taxon>
        <taxon>Hylemonella</taxon>
    </lineage>
</organism>
<proteinExistence type="predicted"/>
<protein>
    <submittedName>
        <fullName evidence="1">Uncharacterized protein</fullName>
    </submittedName>
</protein>